<sequence>MAPTQHNVEKWDEVGPFNAGPGVSEASEEENPHLRRRFSDESSAPSQEILIAAGIGLQDDDPSLPCLTIRMWTIGIGFCLLGSGLNTLYTFRFPSITLSQSAVQFLAFPIGKAWERVVPDWGVTLMGSRVSLNPGPFNYKENILVYILANLSFLTRLSADVLTEQKIFFGLDAGWGFDITITIATTLFGFALSGIFRALIVDPPGFMWPGVLGNTALNHALHTREKNDASKEGKWTMSRYKFFVIVFCASFCWYWFPDLLFPALSYFSFICWAAPNNKIVNQVFGMNSGMGLLPITFDWSQIAYIGSPLVVPTWTILNVLASLIFWIWIVAPAIYYTNTWYSGFLPFQSSSVFDNTGKTYNVTRVIDKRSDFSFNVTKYDQYSDIYMPVVYGLNTFGLCFATIASLFVWLFLEKRQSIINIARASSLGQLWGKNKFYRRNPQPQYSQTPTWWYLVAGLVAIGLGIFACEYYPVQLQWHGALFAFAISFIFFVPLAWIYATSNIKVQIDILCRIIAGYIYPNKVLANIWFFDLGYISGIKGLAFAQDLKLGLYCNIPPRKLFVAQLAGILLGSLCQVSVLHWALNHIPNICTPNAPNGFTCPFSRTHFNTSLIWGAVGPRRFFAPGALYRPLLWFLLLGAVLPILVHVLRRTLFKNSSWFKYIHVPVFLGGLNYIPPASGMNYGSWAIVGLVFGLLIKRRSADWWKKFNFVMSSGLDCGVAIAGVVVFFAVVYTGASQGLNWWGTTVYKDTCDWKNCAWRVLEKGKKFGI</sequence>
<dbReference type="GO" id="GO:0016020">
    <property type="term" value="C:membrane"/>
    <property type="evidence" value="ECO:0007669"/>
    <property type="project" value="UniProtKB-SubCell"/>
</dbReference>
<keyword evidence="3" id="KW-0813">Transport</keyword>
<keyword evidence="6" id="KW-0653">Protein transport</keyword>
<dbReference type="GO" id="GO:0015031">
    <property type="term" value="P:protein transport"/>
    <property type="evidence" value="ECO:0007669"/>
    <property type="project" value="UniProtKB-KW"/>
</dbReference>
<keyword evidence="7 10" id="KW-1133">Transmembrane helix</keyword>
<dbReference type="NCBIfam" id="TIGR00728">
    <property type="entry name" value="OPT_sfam"/>
    <property type="match status" value="1"/>
</dbReference>
<comment type="caution">
    <text evidence="11">The sequence shown here is derived from an EMBL/GenBank/DDBJ whole genome shotgun (WGS) entry which is preliminary data.</text>
</comment>
<comment type="similarity">
    <text evidence="2">Belongs to the oligopeptide OPT transporter family.</text>
</comment>
<name>A0A9P9EGH9_9PLEO</name>
<evidence type="ECO:0000256" key="8">
    <source>
        <dbReference type="ARBA" id="ARBA00023136"/>
    </source>
</evidence>
<feature type="transmembrane region" description="Helical" evidence="10">
    <location>
        <begin position="451"/>
        <end position="473"/>
    </location>
</feature>
<feature type="transmembrane region" description="Helical" evidence="10">
    <location>
        <begin position="279"/>
        <end position="297"/>
    </location>
</feature>
<evidence type="ECO:0000256" key="4">
    <source>
        <dbReference type="ARBA" id="ARBA00022692"/>
    </source>
</evidence>
<feature type="transmembrane region" description="Helical" evidence="10">
    <location>
        <begin position="680"/>
        <end position="697"/>
    </location>
</feature>
<evidence type="ECO:0000256" key="1">
    <source>
        <dbReference type="ARBA" id="ARBA00004141"/>
    </source>
</evidence>
<feature type="compositionally biased region" description="Basic and acidic residues" evidence="9">
    <location>
        <begin position="30"/>
        <end position="40"/>
    </location>
</feature>
<evidence type="ECO:0000256" key="10">
    <source>
        <dbReference type="SAM" id="Phobius"/>
    </source>
</evidence>
<gene>
    <name evidence="11" type="ORF">B0J11DRAFT_179207</name>
</gene>
<dbReference type="Proteomes" id="UP000700596">
    <property type="component" value="Unassembled WGS sequence"/>
</dbReference>
<proteinExistence type="inferred from homology"/>
<feature type="transmembrane region" description="Helical" evidence="10">
    <location>
        <begin position="479"/>
        <end position="499"/>
    </location>
</feature>
<reference evidence="11" key="1">
    <citation type="journal article" date="2021" name="Nat. Commun.">
        <title>Genetic determinants of endophytism in the Arabidopsis root mycobiome.</title>
        <authorList>
            <person name="Mesny F."/>
            <person name="Miyauchi S."/>
            <person name="Thiergart T."/>
            <person name="Pickel B."/>
            <person name="Atanasova L."/>
            <person name="Karlsson M."/>
            <person name="Huettel B."/>
            <person name="Barry K.W."/>
            <person name="Haridas S."/>
            <person name="Chen C."/>
            <person name="Bauer D."/>
            <person name="Andreopoulos W."/>
            <person name="Pangilinan J."/>
            <person name="LaButti K."/>
            <person name="Riley R."/>
            <person name="Lipzen A."/>
            <person name="Clum A."/>
            <person name="Drula E."/>
            <person name="Henrissat B."/>
            <person name="Kohler A."/>
            <person name="Grigoriev I.V."/>
            <person name="Martin F.M."/>
            <person name="Hacquard S."/>
        </authorList>
    </citation>
    <scope>NUCLEOTIDE SEQUENCE</scope>
    <source>
        <strain evidence="11">MPI-CAGE-CH-0243</strain>
    </source>
</reference>
<keyword evidence="4 10" id="KW-0812">Transmembrane</keyword>
<feature type="transmembrane region" description="Helical" evidence="10">
    <location>
        <begin position="69"/>
        <end position="91"/>
    </location>
</feature>
<evidence type="ECO:0000256" key="6">
    <source>
        <dbReference type="ARBA" id="ARBA00022927"/>
    </source>
</evidence>
<keyword evidence="5" id="KW-0571">Peptide transport</keyword>
<evidence type="ECO:0000313" key="11">
    <source>
        <dbReference type="EMBL" id="KAH7136151.1"/>
    </source>
</evidence>
<dbReference type="Pfam" id="PF03169">
    <property type="entry name" value="OPT"/>
    <property type="match status" value="1"/>
</dbReference>
<feature type="transmembrane region" description="Helical" evidence="10">
    <location>
        <begin position="627"/>
        <end position="645"/>
    </location>
</feature>
<evidence type="ECO:0000256" key="2">
    <source>
        <dbReference type="ARBA" id="ARBA00008807"/>
    </source>
</evidence>
<feature type="transmembrane region" description="Helical" evidence="10">
    <location>
        <begin position="179"/>
        <end position="200"/>
    </location>
</feature>
<protein>
    <submittedName>
        <fullName evidence="11">OPT oligopeptide transporter protein-domain-containing protein</fullName>
    </submittedName>
</protein>
<keyword evidence="8 10" id="KW-0472">Membrane</keyword>
<dbReference type="EMBL" id="JAGMWT010000002">
    <property type="protein sequence ID" value="KAH7136151.1"/>
    <property type="molecule type" value="Genomic_DNA"/>
</dbReference>
<feature type="transmembrane region" description="Helical" evidence="10">
    <location>
        <begin position="309"/>
        <end position="336"/>
    </location>
</feature>
<feature type="transmembrane region" description="Helical" evidence="10">
    <location>
        <begin position="560"/>
        <end position="583"/>
    </location>
</feature>
<dbReference type="OrthoDB" id="9986677at2759"/>
<evidence type="ECO:0000256" key="7">
    <source>
        <dbReference type="ARBA" id="ARBA00022989"/>
    </source>
</evidence>
<dbReference type="GO" id="GO:0035673">
    <property type="term" value="F:oligopeptide transmembrane transporter activity"/>
    <property type="evidence" value="ECO:0007669"/>
    <property type="project" value="InterPro"/>
</dbReference>
<comment type="subcellular location">
    <subcellularLocation>
        <location evidence="1">Membrane</location>
        <topology evidence="1">Multi-pass membrane protein</topology>
    </subcellularLocation>
</comment>
<evidence type="ECO:0000256" key="3">
    <source>
        <dbReference type="ARBA" id="ARBA00022448"/>
    </source>
</evidence>
<feature type="transmembrane region" description="Helical" evidence="10">
    <location>
        <begin position="389"/>
        <end position="412"/>
    </location>
</feature>
<accession>A0A9P9EGH9</accession>
<dbReference type="InterPro" id="IPR004648">
    <property type="entry name" value="Oligpept_transpt"/>
</dbReference>
<evidence type="ECO:0000256" key="9">
    <source>
        <dbReference type="SAM" id="MobiDB-lite"/>
    </source>
</evidence>
<dbReference type="InterPro" id="IPR004813">
    <property type="entry name" value="OPT"/>
</dbReference>
<dbReference type="AlphaFoldDB" id="A0A9P9EGH9"/>
<feature type="region of interest" description="Disordered" evidence="9">
    <location>
        <begin position="1"/>
        <end position="42"/>
    </location>
</feature>
<dbReference type="PANTHER" id="PTHR22601">
    <property type="entry name" value="ISP4 LIKE PROTEIN"/>
    <property type="match status" value="1"/>
</dbReference>
<evidence type="ECO:0000256" key="5">
    <source>
        <dbReference type="ARBA" id="ARBA00022856"/>
    </source>
</evidence>
<evidence type="ECO:0000313" key="12">
    <source>
        <dbReference type="Proteomes" id="UP000700596"/>
    </source>
</evidence>
<feature type="transmembrane region" description="Helical" evidence="10">
    <location>
        <begin position="709"/>
        <end position="732"/>
    </location>
</feature>
<organism evidence="11 12">
    <name type="scientific">Dendryphion nanum</name>
    <dbReference type="NCBI Taxonomy" id="256645"/>
    <lineage>
        <taxon>Eukaryota</taxon>
        <taxon>Fungi</taxon>
        <taxon>Dikarya</taxon>
        <taxon>Ascomycota</taxon>
        <taxon>Pezizomycotina</taxon>
        <taxon>Dothideomycetes</taxon>
        <taxon>Pleosporomycetidae</taxon>
        <taxon>Pleosporales</taxon>
        <taxon>Torulaceae</taxon>
        <taxon>Dendryphion</taxon>
    </lineage>
</organism>
<dbReference type="NCBIfam" id="TIGR00727">
    <property type="entry name" value="ISP4_OPT"/>
    <property type="match status" value="1"/>
</dbReference>
<keyword evidence="12" id="KW-1185">Reference proteome</keyword>
<feature type="transmembrane region" description="Helical" evidence="10">
    <location>
        <begin position="240"/>
        <end position="256"/>
    </location>
</feature>